<feature type="domain" description="ABC transporter" evidence="5">
    <location>
        <begin position="55"/>
        <end position="97"/>
    </location>
</feature>
<evidence type="ECO:0000256" key="1">
    <source>
        <dbReference type="ARBA" id="ARBA00004141"/>
    </source>
</evidence>
<keyword evidence="4" id="KW-0472">Membrane</keyword>
<dbReference type="Pfam" id="PF00005">
    <property type="entry name" value="ABC_tran"/>
    <property type="match status" value="1"/>
</dbReference>
<evidence type="ECO:0000259" key="5">
    <source>
        <dbReference type="Pfam" id="PF00005"/>
    </source>
</evidence>
<dbReference type="Gene3D" id="1.20.1560.10">
    <property type="entry name" value="ABC transporter type 1, transmembrane domain"/>
    <property type="match status" value="1"/>
</dbReference>
<sequence length="117" mass="12646">MDIPVLFAISFTAGTLGFASAYFPEYAKAKFAAAIIFKMLKEEPKIDKRPEVGVLKGLDLHVDAGQTLAIVGPSGCGKSTVVSLLERFYDPIDGTVVNCAAYLEWRVRVNIVSTSCD</sequence>
<dbReference type="InterPro" id="IPR027417">
    <property type="entry name" value="P-loop_NTPase"/>
</dbReference>
<dbReference type="AlphaFoldDB" id="A0A914R2J6"/>
<evidence type="ECO:0000256" key="2">
    <source>
        <dbReference type="ARBA" id="ARBA00022692"/>
    </source>
</evidence>
<proteinExistence type="predicted"/>
<evidence type="ECO:0000313" key="7">
    <source>
        <dbReference type="WBParaSite" id="PEQ_0000082901-mRNA-1"/>
    </source>
</evidence>
<reference evidence="7" key="1">
    <citation type="submission" date="2022-11" db="UniProtKB">
        <authorList>
            <consortium name="WormBaseParasite"/>
        </authorList>
    </citation>
    <scope>IDENTIFICATION</scope>
</reference>
<dbReference type="InterPro" id="IPR039421">
    <property type="entry name" value="Type_1_exporter"/>
</dbReference>
<organism evidence="6 7">
    <name type="scientific">Parascaris equorum</name>
    <name type="common">Equine roundworm</name>
    <dbReference type="NCBI Taxonomy" id="6256"/>
    <lineage>
        <taxon>Eukaryota</taxon>
        <taxon>Metazoa</taxon>
        <taxon>Ecdysozoa</taxon>
        <taxon>Nematoda</taxon>
        <taxon>Chromadorea</taxon>
        <taxon>Rhabditida</taxon>
        <taxon>Spirurina</taxon>
        <taxon>Ascaridomorpha</taxon>
        <taxon>Ascaridoidea</taxon>
        <taxon>Ascarididae</taxon>
        <taxon>Parascaris</taxon>
    </lineage>
</organism>
<dbReference type="InterPro" id="IPR003439">
    <property type="entry name" value="ABC_transporter-like_ATP-bd"/>
</dbReference>
<dbReference type="GO" id="GO:0016020">
    <property type="term" value="C:membrane"/>
    <property type="evidence" value="ECO:0007669"/>
    <property type="project" value="UniProtKB-SubCell"/>
</dbReference>
<comment type="subcellular location">
    <subcellularLocation>
        <location evidence="1">Membrane</location>
        <topology evidence="1">Multi-pass membrane protein</topology>
    </subcellularLocation>
</comment>
<keyword evidence="2" id="KW-0812">Transmembrane</keyword>
<dbReference type="GO" id="GO:0016887">
    <property type="term" value="F:ATP hydrolysis activity"/>
    <property type="evidence" value="ECO:0007669"/>
    <property type="project" value="InterPro"/>
</dbReference>
<dbReference type="Proteomes" id="UP000887564">
    <property type="component" value="Unplaced"/>
</dbReference>
<dbReference type="GO" id="GO:0005524">
    <property type="term" value="F:ATP binding"/>
    <property type="evidence" value="ECO:0007669"/>
    <property type="project" value="InterPro"/>
</dbReference>
<accession>A0A914R2J6</accession>
<dbReference type="SUPFAM" id="SSF52540">
    <property type="entry name" value="P-loop containing nucleoside triphosphate hydrolases"/>
    <property type="match status" value="1"/>
</dbReference>
<name>A0A914R2J6_PAREQ</name>
<dbReference type="PANTHER" id="PTHR24221">
    <property type="entry name" value="ATP-BINDING CASSETTE SUB-FAMILY B"/>
    <property type="match status" value="1"/>
</dbReference>
<keyword evidence="6" id="KW-1185">Reference proteome</keyword>
<evidence type="ECO:0000256" key="3">
    <source>
        <dbReference type="ARBA" id="ARBA00022989"/>
    </source>
</evidence>
<dbReference type="InterPro" id="IPR036640">
    <property type="entry name" value="ABC1_TM_sf"/>
</dbReference>
<evidence type="ECO:0000256" key="4">
    <source>
        <dbReference type="ARBA" id="ARBA00023136"/>
    </source>
</evidence>
<keyword evidence="3" id="KW-1133">Transmembrane helix</keyword>
<dbReference type="PANTHER" id="PTHR24221:SF634">
    <property type="entry name" value="MULTIDRUG RESISTANCE PROTEIN PGP-1"/>
    <property type="match status" value="1"/>
</dbReference>
<evidence type="ECO:0000313" key="6">
    <source>
        <dbReference type="Proteomes" id="UP000887564"/>
    </source>
</evidence>
<dbReference type="GO" id="GO:0042626">
    <property type="term" value="F:ATPase-coupled transmembrane transporter activity"/>
    <property type="evidence" value="ECO:0007669"/>
    <property type="project" value="TreeGrafter"/>
</dbReference>
<protein>
    <submittedName>
        <fullName evidence="7">ABC transporter domain-containing protein</fullName>
    </submittedName>
</protein>
<dbReference type="WBParaSite" id="PEQ_0000082901-mRNA-1">
    <property type="protein sequence ID" value="PEQ_0000082901-mRNA-1"/>
    <property type="gene ID" value="PEQ_0000082901"/>
</dbReference>
<dbReference type="Gene3D" id="3.40.50.300">
    <property type="entry name" value="P-loop containing nucleotide triphosphate hydrolases"/>
    <property type="match status" value="1"/>
</dbReference>